<keyword evidence="6" id="KW-0119">Carbohydrate metabolism</keyword>
<gene>
    <name evidence="8" type="ORF">BZA70DRAFT_244004</name>
</gene>
<sequence>MIDIDDALEKLSQTDKVRLLSGADFWHTAAVPELGIPALRFTDGPNGVRGTKFFSGVPAACFPCGTGLGATFDSDILYQAGVTMGEEAKAKGAHVILGPTCNMQRGPLGGRGFESFSEDPVLSGLSAGAIIAGIESTNVTATIKHYVCNDQEHERNSINSILTERALREIYLMPFQLAIRDAKPGAVMTAYNRVNGIHVSEDPYLLDDILRKEWAWKGLVMSDWYGTYSTSAAINAGLDIDMPGPTSFRSFLVERDINAKLIQQHTLDERVRTVLELVNKAEKAGIPADVVESGRDIPETAALLRKIAGDAIVLLKNEDSVLPLSKTKTTAVIGPNAKIAVYCGGGSASLVPYYAITPFDGISAKITSGGVTYVEGAKGYKMLPVIGPNTTTLTGKMGVSFRTFVDPPEVTDREHVDEQELRTADMFLVDYAHPAIKGRPIYYGEVLATYVPDETGDYKFGLTVYGTAKLFVDGKLIIDNETVQRPGESFFTRGTVEEVGVVHLEAGKSYNIKVHFGSAKTTKLKSNSVSFAGGGLRVGVGRVIDEEAEILRAIEVAKGVDQVVVCVGTNGDWESEGFDRSNMDLPGKTNELVSKVIDANPNTVVVVQSGMPVEMPWADKAKGILEAWFGGNETGNAIADVLFGDVNPSGKLPLTFPKKLIDNPTYLNFRSERGRVLYGEDIYVGYRYYEAVEKEVLFPFGHGLSYSTFELSDLSVSATADKVVVSIKVTNKAGPSGAEVVQFYIKQHNPSIKRAPKELKGYKKVFVPAGETVTASVEIDLKYATSFYDETRKAWISEKDTYSVLAGTSSDKVALEATFETAKTFWWTGL</sequence>
<reference evidence="8 9" key="1">
    <citation type="submission" date="2024-03" db="EMBL/GenBank/DDBJ databases">
        <title>Genome-scale model development and genomic sequencing of the oleaginous clade Lipomyces.</title>
        <authorList>
            <consortium name="Lawrence Berkeley National Laboratory"/>
            <person name="Czajka J.J."/>
            <person name="Han Y."/>
            <person name="Kim J."/>
            <person name="Mondo S.J."/>
            <person name="Hofstad B.A."/>
            <person name="Robles A."/>
            <person name="Haridas S."/>
            <person name="Riley R."/>
            <person name="LaButti K."/>
            <person name="Pangilinan J."/>
            <person name="Andreopoulos W."/>
            <person name="Lipzen A."/>
            <person name="Yan J."/>
            <person name="Wang M."/>
            <person name="Ng V."/>
            <person name="Grigoriev I.V."/>
            <person name="Spatafora J.W."/>
            <person name="Magnuson J.K."/>
            <person name="Baker S.E."/>
            <person name="Pomraning K.R."/>
        </authorList>
    </citation>
    <scope>NUCLEOTIDE SEQUENCE [LARGE SCALE GENOMIC DNA]</scope>
    <source>
        <strain evidence="8 9">Phaff 52-87</strain>
    </source>
</reference>
<dbReference type="PROSITE" id="PS00775">
    <property type="entry name" value="GLYCOSYL_HYDROL_F3"/>
    <property type="match status" value="1"/>
</dbReference>
<evidence type="ECO:0000256" key="5">
    <source>
        <dbReference type="ARBA" id="ARBA00023295"/>
    </source>
</evidence>
<name>A0ABR1FCS0_9ASCO</name>
<dbReference type="EMBL" id="JBBJBU010000001">
    <property type="protein sequence ID" value="KAK7207651.1"/>
    <property type="molecule type" value="Genomic_DNA"/>
</dbReference>
<evidence type="ECO:0000256" key="2">
    <source>
        <dbReference type="ARBA" id="ARBA00005336"/>
    </source>
</evidence>
<dbReference type="InterPro" id="IPR019800">
    <property type="entry name" value="Glyco_hydro_3_AS"/>
</dbReference>
<dbReference type="Pfam" id="PF07691">
    <property type="entry name" value="PA14"/>
    <property type="match status" value="1"/>
</dbReference>
<dbReference type="Proteomes" id="UP001498771">
    <property type="component" value="Unassembled WGS sequence"/>
</dbReference>
<comment type="catalytic activity">
    <reaction evidence="1 6">
        <text>Hydrolysis of terminal, non-reducing beta-D-glucosyl residues with release of beta-D-glucose.</text>
        <dbReference type="EC" id="3.2.1.21"/>
    </reaction>
</comment>
<dbReference type="PANTHER" id="PTHR42715">
    <property type="entry name" value="BETA-GLUCOSIDASE"/>
    <property type="match status" value="1"/>
</dbReference>
<keyword evidence="6" id="KW-0624">Polysaccharide degradation</keyword>
<evidence type="ECO:0000256" key="3">
    <source>
        <dbReference type="ARBA" id="ARBA00012744"/>
    </source>
</evidence>
<dbReference type="PRINTS" id="PR00133">
    <property type="entry name" value="GLHYDRLASE3"/>
</dbReference>
<organism evidence="8 9">
    <name type="scientific">Myxozyma melibiosi</name>
    <dbReference type="NCBI Taxonomy" id="54550"/>
    <lineage>
        <taxon>Eukaryota</taxon>
        <taxon>Fungi</taxon>
        <taxon>Dikarya</taxon>
        <taxon>Ascomycota</taxon>
        <taxon>Saccharomycotina</taxon>
        <taxon>Lipomycetes</taxon>
        <taxon>Lipomycetales</taxon>
        <taxon>Lipomycetaceae</taxon>
        <taxon>Myxozyma</taxon>
    </lineage>
</organism>
<dbReference type="GO" id="GO:0016787">
    <property type="term" value="F:hydrolase activity"/>
    <property type="evidence" value="ECO:0007669"/>
    <property type="project" value="UniProtKB-KW"/>
</dbReference>
<dbReference type="PROSITE" id="PS51820">
    <property type="entry name" value="PA14"/>
    <property type="match status" value="1"/>
</dbReference>
<dbReference type="Pfam" id="PF00933">
    <property type="entry name" value="Glyco_hydro_3"/>
    <property type="match status" value="1"/>
</dbReference>
<comment type="caution">
    <text evidence="8">The sequence shown here is derived from an EMBL/GenBank/DDBJ whole genome shotgun (WGS) entry which is preliminary data.</text>
</comment>
<accession>A0ABR1FCS0</accession>
<dbReference type="SUPFAM" id="SSF51445">
    <property type="entry name" value="(Trans)glycosidases"/>
    <property type="match status" value="1"/>
</dbReference>
<dbReference type="InterPro" id="IPR050288">
    <property type="entry name" value="Cellulose_deg_GH3"/>
</dbReference>
<dbReference type="InterPro" id="IPR013783">
    <property type="entry name" value="Ig-like_fold"/>
</dbReference>
<dbReference type="Gene3D" id="3.40.50.1700">
    <property type="entry name" value="Glycoside hydrolase family 3 C-terminal domain"/>
    <property type="match status" value="1"/>
</dbReference>
<comment type="similarity">
    <text evidence="2 6">Belongs to the glycosyl hydrolase 3 family.</text>
</comment>
<dbReference type="InterPro" id="IPR017853">
    <property type="entry name" value="GH"/>
</dbReference>
<dbReference type="Gene3D" id="3.20.20.300">
    <property type="entry name" value="Glycoside hydrolase, family 3, N-terminal domain"/>
    <property type="match status" value="1"/>
</dbReference>
<dbReference type="Gene3D" id="2.60.40.10">
    <property type="entry name" value="Immunoglobulins"/>
    <property type="match status" value="1"/>
</dbReference>
<dbReference type="PANTHER" id="PTHR42715:SF27">
    <property type="entry name" value="BETA-GLUCOSIDASE-RELATED"/>
    <property type="match status" value="1"/>
</dbReference>
<dbReference type="EC" id="3.2.1.21" evidence="3 6"/>
<dbReference type="SMART" id="SM00758">
    <property type="entry name" value="PA14"/>
    <property type="match status" value="1"/>
</dbReference>
<dbReference type="Pfam" id="PF01915">
    <property type="entry name" value="Glyco_hydro_3_C"/>
    <property type="match status" value="1"/>
</dbReference>
<dbReference type="InterPro" id="IPR036881">
    <property type="entry name" value="Glyco_hydro_3_C_sf"/>
</dbReference>
<dbReference type="Pfam" id="PF14310">
    <property type="entry name" value="Fn3-like"/>
    <property type="match status" value="1"/>
</dbReference>
<protein>
    <recommendedName>
        <fullName evidence="3 6">beta-glucosidase</fullName>
        <ecNumber evidence="3 6">3.2.1.21</ecNumber>
    </recommendedName>
</protein>
<evidence type="ECO:0000256" key="1">
    <source>
        <dbReference type="ARBA" id="ARBA00000448"/>
    </source>
</evidence>
<dbReference type="InterPro" id="IPR036962">
    <property type="entry name" value="Glyco_hydro_3_N_sf"/>
</dbReference>
<dbReference type="InterPro" id="IPR002772">
    <property type="entry name" value="Glyco_hydro_3_C"/>
</dbReference>
<evidence type="ECO:0000313" key="8">
    <source>
        <dbReference type="EMBL" id="KAK7207651.1"/>
    </source>
</evidence>
<keyword evidence="5 6" id="KW-0326">Glycosidase</keyword>
<keyword evidence="9" id="KW-1185">Reference proteome</keyword>
<dbReference type="RefSeq" id="XP_064770684.1">
    <property type="nucleotide sequence ID" value="XM_064910602.1"/>
</dbReference>
<keyword evidence="4 6" id="KW-0378">Hydrolase</keyword>
<dbReference type="GeneID" id="90036114"/>
<dbReference type="InterPro" id="IPR026891">
    <property type="entry name" value="Fn3-like"/>
</dbReference>
<evidence type="ECO:0000256" key="6">
    <source>
        <dbReference type="RuleBase" id="RU361161"/>
    </source>
</evidence>
<dbReference type="InterPro" id="IPR011658">
    <property type="entry name" value="PA14_dom"/>
</dbReference>
<proteinExistence type="inferred from homology"/>
<evidence type="ECO:0000313" key="9">
    <source>
        <dbReference type="Proteomes" id="UP001498771"/>
    </source>
</evidence>
<evidence type="ECO:0000256" key="4">
    <source>
        <dbReference type="ARBA" id="ARBA00022801"/>
    </source>
</evidence>
<comment type="pathway">
    <text evidence="6">Glycan metabolism; cellulose degradation.</text>
</comment>
<dbReference type="SMART" id="SM01217">
    <property type="entry name" value="Fn3_like"/>
    <property type="match status" value="1"/>
</dbReference>
<dbReference type="Gene3D" id="2.60.120.260">
    <property type="entry name" value="Galactose-binding domain-like"/>
    <property type="match status" value="1"/>
</dbReference>
<dbReference type="SUPFAM" id="SSF52279">
    <property type="entry name" value="Beta-D-glucan exohydrolase, C-terminal domain"/>
    <property type="match status" value="1"/>
</dbReference>
<dbReference type="InterPro" id="IPR037524">
    <property type="entry name" value="PA14/GLEYA"/>
</dbReference>
<dbReference type="InterPro" id="IPR001764">
    <property type="entry name" value="Glyco_hydro_3_N"/>
</dbReference>
<feature type="domain" description="PA14" evidence="7">
    <location>
        <begin position="394"/>
        <end position="554"/>
    </location>
</feature>
<evidence type="ECO:0000259" key="7">
    <source>
        <dbReference type="PROSITE" id="PS51820"/>
    </source>
</evidence>